<evidence type="ECO:0000313" key="2">
    <source>
        <dbReference type="Proteomes" id="UP000267821"/>
    </source>
</evidence>
<dbReference type="STRING" id="1051890.A0A3N4LFE6"/>
<accession>A0A3N4LFE6</accession>
<dbReference type="OrthoDB" id="5362978at2759"/>
<protein>
    <submittedName>
        <fullName evidence="1">Uncharacterized protein</fullName>
    </submittedName>
</protein>
<reference evidence="1 2" key="1">
    <citation type="journal article" date="2018" name="Nat. Ecol. Evol.">
        <title>Pezizomycetes genomes reveal the molecular basis of ectomycorrhizal truffle lifestyle.</title>
        <authorList>
            <person name="Murat C."/>
            <person name="Payen T."/>
            <person name="Noel B."/>
            <person name="Kuo A."/>
            <person name="Morin E."/>
            <person name="Chen J."/>
            <person name="Kohler A."/>
            <person name="Krizsan K."/>
            <person name="Balestrini R."/>
            <person name="Da Silva C."/>
            <person name="Montanini B."/>
            <person name="Hainaut M."/>
            <person name="Levati E."/>
            <person name="Barry K.W."/>
            <person name="Belfiori B."/>
            <person name="Cichocki N."/>
            <person name="Clum A."/>
            <person name="Dockter R.B."/>
            <person name="Fauchery L."/>
            <person name="Guy J."/>
            <person name="Iotti M."/>
            <person name="Le Tacon F."/>
            <person name="Lindquist E.A."/>
            <person name="Lipzen A."/>
            <person name="Malagnac F."/>
            <person name="Mello A."/>
            <person name="Molinier V."/>
            <person name="Miyauchi S."/>
            <person name="Poulain J."/>
            <person name="Riccioni C."/>
            <person name="Rubini A."/>
            <person name="Sitrit Y."/>
            <person name="Splivallo R."/>
            <person name="Traeger S."/>
            <person name="Wang M."/>
            <person name="Zifcakova L."/>
            <person name="Wipf D."/>
            <person name="Zambonelli A."/>
            <person name="Paolocci F."/>
            <person name="Nowrousian M."/>
            <person name="Ottonello S."/>
            <person name="Baldrian P."/>
            <person name="Spatafora J.W."/>
            <person name="Henrissat B."/>
            <person name="Nagy L.G."/>
            <person name="Aury J.M."/>
            <person name="Wincker P."/>
            <person name="Grigoriev I.V."/>
            <person name="Bonfante P."/>
            <person name="Martin F.M."/>
        </authorList>
    </citation>
    <scope>NUCLEOTIDE SEQUENCE [LARGE SCALE GENOMIC DNA]</scope>
    <source>
        <strain evidence="1 2">ATCC MYA-4762</strain>
    </source>
</reference>
<keyword evidence="2" id="KW-1185">Reference proteome</keyword>
<dbReference type="Proteomes" id="UP000267821">
    <property type="component" value="Unassembled WGS sequence"/>
</dbReference>
<organism evidence="1 2">
    <name type="scientific">Terfezia boudieri ATCC MYA-4762</name>
    <dbReference type="NCBI Taxonomy" id="1051890"/>
    <lineage>
        <taxon>Eukaryota</taxon>
        <taxon>Fungi</taxon>
        <taxon>Dikarya</taxon>
        <taxon>Ascomycota</taxon>
        <taxon>Pezizomycotina</taxon>
        <taxon>Pezizomycetes</taxon>
        <taxon>Pezizales</taxon>
        <taxon>Pezizaceae</taxon>
        <taxon>Terfezia</taxon>
    </lineage>
</organism>
<gene>
    <name evidence="1" type="ORF">L211DRAFT_529453</name>
</gene>
<sequence length="204" mass="23797">MPWERYIVQQFQSALPRGELDESQYYGPYNTLLHYLFPPSESYMVVPQYKRPTQLTSIDFTTIFLIQQGQHPVFFLEIKAAEHLRNKYTRAAADKQMRERVEDLGDHVEIPILYGVSAMGTKLCFYKYTKDTGQLEPELIPGHIKIVVDTAPRDRWDFDMLTDEGERKLREVVGEVKRMCGQMGQGWLCRFCDSNPLTNDYEGN</sequence>
<name>A0A3N4LFE6_9PEZI</name>
<dbReference type="EMBL" id="ML121575">
    <property type="protein sequence ID" value="RPB20209.1"/>
    <property type="molecule type" value="Genomic_DNA"/>
</dbReference>
<dbReference type="InParanoid" id="A0A3N4LFE6"/>
<evidence type="ECO:0000313" key="1">
    <source>
        <dbReference type="EMBL" id="RPB20209.1"/>
    </source>
</evidence>
<dbReference type="AlphaFoldDB" id="A0A3N4LFE6"/>
<proteinExistence type="predicted"/>